<dbReference type="EMBL" id="CP042430">
    <property type="protein sequence ID" value="QEC50855.1"/>
    <property type="molecule type" value="Genomic_DNA"/>
</dbReference>
<accession>A0A5B8UCW3</accession>
<dbReference type="GO" id="GO:0046872">
    <property type="term" value="F:metal ion binding"/>
    <property type="evidence" value="ECO:0007669"/>
    <property type="project" value="UniProtKB-KW"/>
</dbReference>
<dbReference type="Pfam" id="PF09360">
    <property type="entry name" value="zf-CDGSH"/>
    <property type="match status" value="1"/>
</dbReference>
<gene>
    <name evidence="6" type="ORF">FSW04_20625</name>
</gene>
<dbReference type="InterPro" id="IPR018967">
    <property type="entry name" value="FeS-contain_CDGSH-typ"/>
</dbReference>
<name>A0A5B8UCW3_9ACTN</name>
<dbReference type="OrthoDB" id="9800162at2"/>
<evidence type="ECO:0000256" key="1">
    <source>
        <dbReference type="ARBA" id="ARBA00022714"/>
    </source>
</evidence>
<reference evidence="6 7" key="1">
    <citation type="journal article" date="2018" name="J. Microbiol.">
        <title>Baekduia soli gen. nov., sp. nov., a novel bacterium isolated from the soil of Baekdu Mountain and proposal of a novel family name, Baekduiaceae fam. nov.</title>
        <authorList>
            <person name="An D.S."/>
            <person name="Siddiqi M.Z."/>
            <person name="Kim K.H."/>
            <person name="Yu H.S."/>
            <person name="Im W.T."/>
        </authorList>
    </citation>
    <scope>NUCLEOTIDE SEQUENCE [LARGE SCALE GENOMIC DNA]</scope>
    <source>
        <strain evidence="6 7">BR7-21</strain>
    </source>
</reference>
<evidence type="ECO:0000256" key="2">
    <source>
        <dbReference type="ARBA" id="ARBA00022723"/>
    </source>
</evidence>
<dbReference type="GO" id="GO:0005737">
    <property type="term" value="C:cytoplasm"/>
    <property type="evidence" value="ECO:0007669"/>
    <property type="project" value="UniProtKB-ARBA"/>
</dbReference>
<dbReference type="GO" id="GO:0051537">
    <property type="term" value="F:2 iron, 2 sulfur cluster binding"/>
    <property type="evidence" value="ECO:0007669"/>
    <property type="project" value="UniProtKB-KW"/>
</dbReference>
<dbReference type="RefSeq" id="WP_146923914.1">
    <property type="nucleotide sequence ID" value="NZ_CP042430.1"/>
</dbReference>
<keyword evidence="4" id="KW-0411">Iron-sulfur</keyword>
<evidence type="ECO:0000256" key="4">
    <source>
        <dbReference type="ARBA" id="ARBA00023014"/>
    </source>
</evidence>
<evidence type="ECO:0000313" key="6">
    <source>
        <dbReference type="EMBL" id="QEC50855.1"/>
    </source>
</evidence>
<evidence type="ECO:0000256" key="3">
    <source>
        <dbReference type="ARBA" id="ARBA00023004"/>
    </source>
</evidence>
<keyword evidence="2" id="KW-0479">Metal-binding</keyword>
<dbReference type="KEGG" id="bsol:FSW04_20625"/>
<evidence type="ECO:0000259" key="5">
    <source>
        <dbReference type="SMART" id="SM00704"/>
    </source>
</evidence>
<proteinExistence type="predicted"/>
<keyword evidence="7" id="KW-1185">Reference proteome</keyword>
<keyword evidence="3" id="KW-0408">Iron</keyword>
<dbReference type="SMART" id="SM00704">
    <property type="entry name" value="ZnF_CDGSH"/>
    <property type="match status" value="1"/>
</dbReference>
<organism evidence="6 7">
    <name type="scientific">Baekduia soli</name>
    <dbReference type="NCBI Taxonomy" id="496014"/>
    <lineage>
        <taxon>Bacteria</taxon>
        <taxon>Bacillati</taxon>
        <taxon>Actinomycetota</taxon>
        <taxon>Thermoleophilia</taxon>
        <taxon>Solirubrobacterales</taxon>
        <taxon>Baekduiaceae</taxon>
        <taxon>Baekduia</taxon>
    </lineage>
</organism>
<protein>
    <submittedName>
        <fullName evidence="6">CDGSH iron-sulfur domain-containing protein</fullName>
    </submittedName>
</protein>
<dbReference type="Gene3D" id="3.40.5.90">
    <property type="entry name" value="CDGSH iron-sulfur domain, mitoNEET-type"/>
    <property type="match status" value="1"/>
</dbReference>
<dbReference type="Proteomes" id="UP000321805">
    <property type="component" value="Chromosome"/>
</dbReference>
<feature type="domain" description="Iron-binding zinc finger CDGSH type" evidence="5">
    <location>
        <begin position="4"/>
        <end position="40"/>
    </location>
</feature>
<evidence type="ECO:0000313" key="7">
    <source>
        <dbReference type="Proteomes" id="UP000321805"/>
    </source>
</evidence>
<dbReference type="InterPro" id="IPR042216">
    <property type="entry name" value="MitoNEET_CISD"/>
</dbReference>
<sequence>MTDQDGREISVHQRTVALCRCGRSARKPFCDGTHKATRFRATSGA</sequence>
<keyword evidence="1" id="KW-0001">2Fe-2S</keyword>
<dbReference type="AlphaFoldDB" id="A0A5B8UCW3"/>